<proteinExistence type="predicted"/>
<sequence>MMQSKSTGIIESINDSNDNSRLRPQLLVSDDEAPQGNKRSGHSKEKKVLGGAATAVASLSLPKSLVMDHAKPKSASPRMAHTAMFGGGFRSQGGARSLSLTAATNRHLVETTIMGAMSSQDVSSDDGSTASRSDQGQSTETEEPTMAAPEDRTSRNSIYSLYSRAHNMVLHGRDHNSDGDIGSSSHVGVTEMSSFTDSEVVPHLLSLVDPIMSPEDVSPALHPLDFARSVREPANGRIPEPFTQRDASSSLSGSNVGRTSKKHQTVLGASKAAVNGVLGKFRKSVG</sequence>
<evidence type="ECO:0000313" key="3">
    <source>
        <dbReference type="Proteomes" id="UP000749646"/>
    </source>
</evidence>
<organism evidence="2 3">
    <name type="scientific">Modicella reniformis</name>
    <dbReference type="NCBI Taxonomy" id="1440133"/>
    <lineage>
        <taxon>Eukaryota</taxon>
        <taxon>Fungi</taxon>
        <taxon>Fungi incertae sedis</taxon>
        <taxon>Mucoromycota</taxon>
        <taxon>Mortierellomycotina</taxon>
        <taxon>Mortierellomycetes</taxon>
        <taxon>Mortierellales</taxon>
        <taxon>Mortierellaceae</taxon>
        <taxon>Modicella</taxon>
    </lineage>
</organism>
<feature type="compositionally biased region" description="Polar residues" evidence="1">
    <location>
        <begin position="245"/>
        <end position="258"/>
    </location>
</feature>
<dbReference type="Proteomes" id="UP000749646">
    <property type="component" value="Unassembled WGS sequence"/>
</dbReference>
<keyword evidence="3" id="KW-1185">Reference proteome</keyword>
<evidence type="ECO:0000313" key="2">
    <source>
        <dbReference type="EMBL" id="KAF9928275.1"/>
    </source>
</evidence>
<comment type="caution">
    <text evidence="2">The sequence shown here is derived from an EMBL/GenBank/DDBJ whole genome shotgun (WGS) entry which is preliminary data.</text>
</comment>
<reference evidence="2" key="1">
    <citation type="journal article" date="2020" name="Fungal Divers.">
        <title>Resolving the Mortierellaceae phylogeny through synthesis of multi-gene phylogenetics and phylogenomics.</title>
        <authorList>
            <person name="Vandepol N."/>
            <person name="Liber J."/>
            <person name="Desiro A."/>
            <person name="Na H."/>
            <person name="Kennedy M."/>
            <person name="Barry K."/>
            <person name="Grigoriev I.V."/>
            <person name="Miller A.N."/>
            <person name="O'Donnell K."/>
            <person name="Stajich J.E."/>
            <person name="Bonito G."/>
        </authorList>
    </citation>
    <scope>NUCLEOTIDE SEQUENCE</scope>
    <source>
        <strain evidence="2">MES-2147</strain>
    </source>
</reference>
<protein>
    <submittedName>
        <fullName evidence="2">Uncharacterized protein</fullName>
    </submittedName>
</protein>
<feature type="compositionally biased region" description="Polar residues" evidence="1">
    <location>
        <begin position="117"/>
        <end position="138"/>
    </location>
</feature>
<feature type="region of interest" description="Disordered" evidence="1">
    <location>
        <begin position="233"/>
        <end position="264"/>
    </location>
</feature>
<dbReference type="AlphaFoldDB" id="A0A9P6IJU0"/>
<evidence type="ECO:0000256" key="1">
    <source>
        <dbReference type="SAM" id="MobiDB-lite"/>
    </source>
</evidence>
<accession>A0A9P6IJU0</accession>
<feature type="region of interest" description="Disordered" evidence="1">
    <location>
        <begin position="1"/>
        <end position="49"/>
    </location>
</feature>
<name>A0A9P6IJU0_9FUNG</name>
<feature type="region of interest" description="Disordered" evidence="1">
    <location>
        <begin position="116"/>
        <end position="155"/>
    </location>
</feature>
<dbReference type="EMBL" id="JAAAHW010010261">
    <property type="protein sequence ID" value="KAF9928275.1"/>
    <property type="molecule type" value="Genomic_DNA"/>
</dbReference>
<gene>
    <name evidence="2" type="ORF">BGZ65_006348</name>
</gene>
<feature type="compositionally biased region" description="Polar residues" evidence="1">
    <location>
        <begin position="1"/>
        <end position="19"/>
    </location>
</feature>